<gene>
    <name evidence="3" type="ORF">AABB81_01105</name>
</gene>
<dbReference type="RefSeq" id="WP_342158026.1">
    <property type="nucleotide sequence ID" value="NZ_JBCDNA010000001.1"/>
</dbReference>
<sequence>MTRKLFFVFLLFLNTLFISGQRPEADVFKLKKGNLVIQPILHGTLAFQYEGNVIYVDPYGGAEAFAGIAKPNLILITDIHGDHLNENTLDTLKTEGIKIVVPQAVADQISEKYHSQLVILANGEHSKQLGIGIEAIPMYNLPESADAKHVKGRGNGYLLQIGKKKVYISGDTADIVEMRELKDIDIAFVCMNLPYTMNIEQAASAVLDFKPKVVYPYHYRGNPDMSDTEAFKKLVNEQNPEIDVRLRNWYPEY</sequence>
<dbReference type="InterPro" id="IPR050114">
    <property type="entry name" value="UPF0173_UPF0282_UlaG_hydrolase"/>
</dbReference>
<dbReference type="PANTHER" id="PTHR43546:SF3">
    <property type="entry name" value="UPF0173 METAL-DEPENDENT HYDROLASE MJ1163"/>
    <property type="match status" value="1"/>
</dbReference>
<dbReference type="InterPro" id="IPR036866">
    <property type="entry name" value="RibonucZ/Hydroxyglut_hydro"/>
</dbReference>
<dbReference type="SUPFAM" id="SSF56281">
    <property type="entry name" value="Metallo-hydrolase/oxidoreductase"/>
    <property type="match status" value="1"/>
</dbReference>
<evidence type="ECO:0000313" key="4">
    <source>
        <dbReference type="Proteomes" id="UP001474120"/>
    </source>
</evidence>
<keyword evidence="1" id="KW-0732">Signal</keyword>
<dbReference type="Gene3D" id="3.60.15.10">
    <property type="entry name" value="Ribonuclease Z/Hydroxyacylglutathione hydrolase-like"/>
    <property type="match status" value="1"/>
</dbReference>
<feature type="chain" id="PRO_5047300011" evidence="1">
    <location>
        <begin position="21"/>
        <end position="253"/>
    </location>
</feature>
<dbReference type="EMBL" id="JBCDNA010000001">
    <property type="protein sequence ID" value="MEL4454475.1"/>
    <property type="molecule type" value="Genomic_DNA"/>
</dbReference>
<comment type="caution">
    <text evidence="3">The sequence shown here is derived from an EMBL/GenBank/DDBJ whole genome shotgun (WGS) entry which is preliminary data.</text>
</comment>
<accession>A0ABU9KWC3</accession>
<feature type="signal peptide" evidence="1">
    <location>
        <begin position="1"/>
        <end position="20"/>
    </location>
</feature>
<feature type="domain" description="Metallo-beta-lactamase" evidence="2">
    <location>
        <begin position="67"/>
        <end position="219"/>
    </location>
</feature>
<evidence type="ECO:0000256" key="1">
    <source>
        <dbReference type="SAM" id="SignalP"/>
    </source>
</evidence>
<reference evidence="3 4" key="1">
    <citation type="submission" date="2024-04" db="EMBL/GenBank/DDBJ databases">
        <title>whole genome sequencing of Lutimonas vermicola strain IMCC1616.</title>
        <authorList>
            <person name="Bae S.S."/>
        </authorList>
    </citation>
    <scope>NUCLEOTIDE SEQUENCE [LARGE SCALE GENOMIC DNA]</scope>
    <source>
        <strain evidence="3 4">IMCC1616</strain>
    </source>
</reference>
<protein>
    <submittedName>
        <fullName evidence="3">MBL fold metallo-hydrolase</fullName>
    </submittedName>
</protein>
<dbReference type="PANTHER" id="PTHR43546">
    <property type="entry name" value="UPF0173 METAL-DEPENDENT HYDROLASE MJ1163-RELATED"/>
    <property type="match status" value="1"/>
</dbReference>
<dbReference type="Proteomes" id="UP001474120">
    <property type="component" value="Unassembled WGS sequence"/>
</dbReference>
<dbReference type="Pfam" id="PF12706">
    <property type="entry name" value="Lactamase_B_2"/>
    <property type="match status" value="1"/>
</dbReference>
<evidence type="ECO:0000259" key="2">
    <source>
        <dbReference type="Pfam" id="PF12706"/>
    </source>
</evidence>
<proteinExistence type="predicted"/>
<name>A0ABU9KWC3_9FLAO</name>
<dbReference type="InterPro" id="IPR001279">
    <property type="entry name" value="Metallo-B-lactamas"/>
</dbReference>
<evidence type="ECO:0000313" key="3">
    <source>
        <dbReference type="EMBL" id="MEL4454475.1"/>
    </source>
</evidence>
<keyword evidence="4" id="KW-1185">Reference proteome</keyword>
<organism evidence="3 4">
    <name type="scientific">Lutimonas vermicola</name>
    <dbReference type="NCBI Taxonomy" id="414288"/>
    <lineage>
        <taxon>Bacteria</taxon>
        <taxon>Pseudomonadati</taxon>
        <taxon>Bacteroidota</taxon>
        <taxon>Flavobacteriia</taxon>
        <taxon>Flavobacteriales</taxon>
        <taxon>Flavobacteriaceae</taxon>
        <taxon>Lutimonas</taxon>
    </lineage>
</organism>